<dbReference type="EMBL" id="JAIPUX010000521">
    <property type="protein sequence ID" value="KAH0626039.1"/>
    <property type="molecule type" value="Genomic_DNA"/>
</dbReference>
<evidence type="ECO:0000313" key="2">
    <source>
        <dbReference type="Proteomes" id="UP000826234"/>
    </source>
</evidence>
<protein>
    <submittedName>
        <fullName evidence="1">Uncharacterized protein</fullName>
    </submittedName>
</protein>
<comment type="caution">
    <text evidence="1">The sequence shown here is derived from an EMBL/GenBank/DDBJ whole genome shotgun (WGS) entry which is preliminary data.</text>
</comment>
<accession>A0ABQ7T8H9</accession>
<evidence type="ECO:0000313" key="1">
    <source>
        <dbReference type="EMBL" id="KAH0626039.1"/>
    </source>
</evidence>
<sequence>MNAIPQEALISVFLQFIEDRGCRTYGALSRTCNTKELLHNEMNLLYRKSKVEWKQSKDEEPKKGMQNLRLE</sequence>
<gene>
    <name evidence="1" type="ORF">JD844_000738</name>
</gene>
<name>A0ABQ7T8H9_PHRPL</name>
<organism evidence="1 2">
    <name type="scientific">Phrynosoma platyrhinos</name>
    <name type="common">Desert horned lizard</name>
    <dbReference type="NCBI Taxonomy" id="52577"/>
    <lineage>
        <taxon>Eukaryota</taxon>
        <taxon>Metazoa</taxon>
        <taxon>Chordata</taxon>
        <taxon>Craniata</taxon>
        <taxon>Vertebrata</taxon>
        <taxon>Euteleostomi</taxon>
        <taxon>Lepidosauria</taxon>
        <taxon>Squamata</taxon>
        <taxon>Bifurcata</taxon>
        <taxon>Unidentata</taxon>
        <taxon>Episquamata</taxon>
        <taxon>Toxicofera</taxon>
        <taxon>Iguania</taxon>
        <taxon>Phrynosomatidae</taxon>
        <taxon>Phrynosomatinae</taxon>
        <taxon>Phrynosoma</taxon>
    </lineage>
</organism>
<proteinExistence type="predicted"/>
<dbReference type="Proteomes" id="UP000826234">
    <property type="component" value="Unassembled WGS sequence"/>
</dbReference>
<reference evidence="1 2" key="1">
    <citation type="journal article" date="2022" name="Gigascience">
        <title>A chromosome-level genome assembly and annotation of the desert horned lizard, Phrynosoma platyrhinos, provides insight into chromosomal rearrangements among reptiles.</title>
        <authorList>
            <person name="Koochekian N."/>
            <person name="Ascanio A."/>
            <person name="Farleigh K."/>
            <person name="Card D.C."/>
            <person name="Schield D.R."/>
            <person name="Castoe T.A."/>
            <person name="Jezkova T."/>
        </authorList>
    </citation>
    <scope>NUCLEOTIDE SEQUENCE [LARGE SCALE GENOMIC DNA]</scope>
    <source>
        <strain evidence="1">NK-2021</strain>
    </source>
</reference>
<keyword evidence="2" id="KW-1185">Reference proteome</keyword>